<accession>A0A9N8GWY4</accession>
<sequence>MTHAELCEIAVNFLNKNGFKVAFGDRFQTVNNTGEQPDAIGFRNGSSCLLEAKISRSDFLADKKKRFRRNPELGMGDWRFYISPPEIIKIEDLPVGWGLLHVKGKKVYKVHGWPGNCEWYTEKPFNSNKQAECNHLYSALRRLQIRGYLHEIYDGYPNKKGGVA</sequence>
<evidence type="ECO:0000313" key="2">
    <source>
        <dbReference type="Proteomes" id="UP000834611"/>
    </source>
</evidence>
<comment type="caution">
    <text evidence="1">The sequence shown here is derived from an EMBL/GenBank/DDBJ whole genome shotgun (WGS) entry which is preliminary data.</text>
</comment>
<dbReference type="RefSeq" id="WP_239407192.1">
    <property type="nucleotide sequence ID" value="NZ_CAHPRV010000001.1"/>
</dbReference>
<dbReference type="Proteomes" id="UP000834611">
    <property type="component" value="Unassembled WGS sequence"/>
</dbReference>
<name>A0A9N8GWY4_PRORE</name>
<protein>
    <submittedName>
        <fullName evidence="1">Uncharacterized protein</fullName>
    </submittedName>
</protein>
<dbReference type="GeneID" id="92274745"/>
<dbReference type="AlphaFoldDB" id="A0A9N8GWY4"/>
<dbReference type="EMBL" id="CAHPSF010000002">
    <property type="protein sequence ID" value="CAB5678746.1"/>
    <property type="molecule type" value="Genomic_DNA"/>
</dbReference>
<organism evidence="1 2">
    <name type="scientific">Providencia rettgeri</name>
    <dbReference type="NCBI Taxonomy" id="587"/>
    <lineage>
        <taxon>Bacteria</taxon>
        <taxon>Pseudomonadati</taxon>
        <taxon>Pseudomonadota</taxon>
        <taxon>Gammaproteobacteria</taxon>
        <taxon>Enterobacterales</taxon>
        <taxon>Morganellaceae</taxon>
        <taxon>Providencia</taxon>
    </lineage>
</organism>
<proteinExistence type="predicted"/>
<reference evidence="1" key="1">
    <citation type="submission" date="2020-05" db="EMBL/GenBank/DDBJ databases">
        <authorList>
            <person name="Delgado-Blas J."/>
        </authorList>
    </citation>
    <scope>NUCLEOTIDE SEQUENCE</scope>
    <source>
        <strain evidence="1">BB1453</strain>
    </source>
</reference>
<gene>
    <name evidence="1" type="ORF">GHA_01156</name>
</gene>
<evidence type="ECO:0000313" key="1">
    <source>
        <dbReference type="EMBL" id="CAB5678746.1"/>
    </source>
</evidence>